<protein>
    <submittedName>
        <fullName evidence="1">Uncharacterized protein</fullName>
    </submittedName>
</protein>
<dbReference type="AlphaFoldDB" id="A0A0F8WRZ1"/>
<feature type="non-terminal residue" evidence="1">
    <location>
        <position position="341"/>
    </location>
</feature>
<accession>A0A0F8WRZ1</accession>
<sequence>FLFEIKSPIIKRIKQVIIQNLVLEKDQVFDFKDQTLAIKGREERWHEGKIAKSCKIDDFSLKFSFHLRRISPEEFELFSHSRGLLADQMNISTYLEIIYEFPNDRFASRLSGLAFKSHLATYEVQDFIDKIINKLVMAIKFSTGQYVYPVVLKSIPQNYYLQKFFSEGILIRHRNWMYSFFTGKCIIDLKRLKVIQEILDLLLDFEKFPIAKQVLTIMERADNALQYELFLTSITMYWIIMESILSGRPKSIIAKQISWLYGSSRRYVEREFWELVYTLRNDYFHGEIWNIIEAKIKNKYQNKNVKWFVLVTREKIMRVLLFLFLLRKSSDASEELFKARK</sequence>
<organism evidence="1">
    <name type="scientific">marine sediment metagenome</name>
    <dbReference type="NCBI Taxonomy" id="412755"/>
    <lineage>
        <taxon>unclassified sequences</taxon>
        <taxon>metagenomes</taxon>
        <taxon>ecological metagenomes</taxon>
    </lineage>
</organism>
<feature type="non-terminal residue" evidence="1">
    <location>
        <position position="1"/>
    </location>
</feature>
<proteinExistence type="predicted"/>
<name>A0A0F8WRZ1_9ZZZZ</name>
<reference evidence="1" key="1">
    <citation type="journal article" date="2015" name="Nature">
        <title>Complex archaea that bridge the gap between prokaryotes and eukaryotes.</title>
        <authorList>
            <person name="Spang A."/>
            <person name="Saw J.H."/>
            <person name="Jorgensen S.L."/>
            <person name="Zaremba-Niedzwiedzka K."/>
            <person name="Martijn J."/>
            <person name="Lind A.E."/>
            <person name="van Eijk R."/>
            <person name="Schleper C."/>
            <person name="Guy L."/>
            <person name="Ettema T.J."/>
        </authorList>
    </citation>
    <scope>NUCLEOTIDE SEQUENCE</scope>
</reference>
<dbReference type="EMBL" id="LAZR01067678">
    <property type="protein sequence ID" value="KKK51105.1"/>
    <property type="molecule type" value="Genomic_DNA"/>
</dbReference>
<gene>
    <name evidence="1" type="ORF">LCGC14_3118300</name>
</gene>
<comment type="caution">
    <text evidence="1">The sequence shown here is derived from an EMBL/GenBank/DDBJ whole genome shotgun (WGS) entry which is preliminary data.</text>
</comment>
<evidence type="ECO:0000313" key="1">
    <source>
        <dbReference type="EMBL" id="KKK51105.1"/>
    </source>
</evidence>